<dbReference type="Proteomes" id="UP000182958">
    <property type="component" value="Unassembled WGS sequence"/>
</dbReference>
<dbReference type="Gene3D" id="3.40.50.2000">
    <property type="entry name" value="Glycogen Phosphorylase B"/>
    <property type="match status" value="2"/>
</dbReference>
<dbReference type="GO" id="GO:0016740">
    <property type="term" value="F:transferase activity"/>
    <property type="evidence" value="ECO:0007669"/>
    <property type="project" value="UniProtKB-KW"/>
</dbReference>
<dbReference type="EMBL" id="FPJA01000006">
    <property type="protein sequence ID" value="SFW37449.1"/>
    <property type="molecule type" value="Genomic_DNA"/>
</dbReference>
<reference evidence="2" key="1">
    <citation type="submission" date="2016-11" db="EMBL/GenBank/DDBJ databases">
        <authorList>
            <person name="Varghese N."/>
            <person name="Submissions S."/>
        </authorList>
    </citation>
    <scope>NUCLEOTIDE SEQUENCE [LARGE SCALE GENOMIC DNA]</scope>
    <source>
        <strain evidence="2">C3</strain>
    </source>
</reference>
<keyword evidence="1" id="KW-0808">Transferase</keyword>
<sequence length="379" mass="43544">MRFAIMESVVTPGGHEIDFDRILVEELSALGHTVEFYVPEGHEFKWNYGVPVHHIPGTGVSYRGAHGVKKIILAAKREWHRQKWYRAMYDFARADAFDAIIFPSATYRYLRALKHSPLKDSQVPVLFLIHGATPAEANRLNNVASIFDNRDNIRIGVQSFAKEKLHLTAKHLRVYGPPNYLPRDIEYKPCLPQLNEEITIGFFGQYRKEKNLEEFLKAFIAGQYNRKVKLFVQGATQTDADAEDFERIIVKYKGCTQIKFMHKPLIGIDWQKGLASVDALAIPYGNDRYLYHTSALISNAMGYRKPIIAADNVNPEILAEYDIGISFRNGDMSDLQKKLECFVNGYNEKRNEYSIELERAYNDYSPTKLAENIVRLAEW</sequence>
<dbReference type="AlphaFoldDB" id="A0A1K1NQ82"/>
<organism evidence="1 2">
    <name type="scientific">Selenomonas ruminantium</name>
    <dbReference type="NCBI Taxonomy" id="971"/>
    <lineage>
        <taxon>Bacteria</taxon>
        <taxon>Bacillati</taxon>
        <taxon>Bacillota</taxon>
        <taxon>Negativicutes</taxon>
        <taxon>Selenomonadales</taxon>
        <taxon>Selenomonadaceae</taxon>
        <taxon>Selenomonas</taxon>
    </lineage>
</organism>
<dbReference type="RefSeq" id="WP_072306172.1">
    <property type="nucleotide sequence ID" value="NZ_FPJA01000006.1"/>
</dbReference>
<evidence type="ECO:0000313" key="2">
    <source>
        <dbReference type="Proteomes" id="UP000182958"/>
    </source>
</evidence>
<name>A0A1K1NQ82_SELRU</name>
<proteinExistence type="predicted"/>
<accession>A0A1K1NQ82</accession>
<keyword evidence="2" id="KW-1185">Reference proteome</keyword>
<dbReference type="SUPFAM" id="SSF53756">
    <property type="entry name" value="UDP-Glycosyltransferase/glycogen phosphorylase"/>
    <property type="match status" value="1"/>
</dbReference>
<protein>
    <submittedName>
        <fullName evidence="1">Glycosyltransferase involved in cell wall bisynthesis</fullName>
    </submittedName>
</protein>
<gene>
    <name evidence="1" type="ORF">SAMN02910323_1560</name>
</gene>
<evidence type="ECO:0000313" key="1">
    <source>
        <dbReference type="EMBL" id="SFW37449.1"/>
    </source>
</evidence>